<keyword evidence="13" id="KW-1185">Reference proteome</keyword>
<keyword evidence="4" id="KW-0597">Phosphoprotein</keyword>
<dbReference type="AlphaFoldDB" id="A0A0S7BMV8"/>
<dbReference type="Pfam" id="PF02518">
    <property type="entry name" value="HATPase_c"/>
    <property type="match status" value="1"/>
</dbReference>
<dbReference type="SMART" id="SM00387">
    <property type="entry name" value="HATPase_c"/>
    <property type="match status" value="1"/>
</dbReference>
<evidence type="ECO:0000256" key="5">
    <source>
        <dbReference type="ARBA" id="ARBA00022679"/>
    </source>
</evidence>
<evidence type="ECO:0000256" key="3">
    <source>
        <dbReference type="ARBA" id="ARBA00012438"/>
    </source>
</evidence>
<dbReference type="InterPro" id="IPR003594">
    <property type="entry name" value="HATPase_dom"/>
</dbReference>
<evidence type="ECO:0000256" key="9">
    <source>
        <dbReference type="SAM" id="Phobius"/>
    </source>
</evidence>
<evidence type="ECO:0000313" key="13">
    <source>
        <dbReference type="Proteomes" id="UP000055060"/>
    </source>
</evidence>
<feature type="transmembrane region" description="Helical" evidence="9">
    <location>
        <begin position="79"/>
        <end position="96"/>
    </location>
</feature>
<dbReference type="NCBIfam" id="TIGR00229">
    <property type="entry name" value="sensory_box"/>
    <property type="match status" value="1"/>
</dbReference>
<dbReference type="SMART" id="SM00091">
    <property type="entry name" value="PAS"/>
    <property type="match status" value="1"/>
</dbReference>
<evidence type="ECO:0000256" key="7">
    <source>
        <dbReference type="ARBA" id="ARBA00023012"/>
    </source>
</evidence>
<dbReference type="CDD" id="cd16922">
    <property type="entry name" value="HATPase_EvgS-ArcB-TorS-like"/>
    <property type="match status" value="1"/>
</dbReference>
<dbReference type="PROSITE" id="PS50109">
    <property type="entry name" value="HIS_KIN"/>
    <property type="match status" value="1"/>
</dbReference>
<dbReference type="FunFam" id="3.30.565.10:FF:000010">
    <property type="entry name" value="Sensor histidine kinase RcsC"/>
    <property type="match status" value="1"/>
</dbReference>
<dbReference type="Proteomes" id="UP000055060">
    <property type="component" value="Unassembled WGS sequence"/>
</dbReference>
<dbReference type="Gene3D" id="1.10.287.130">
    <property type="match status" value="1"/>
</dbReference>
<keyword evidence="6" id="KW-0418">Kinase</keyword>
<feature type="transmembrane region" description="Helical" evidence="9">
    <location>
        <begin position="54"/>
        <end position="72"/>
    </location>
</feature>
<dbReference type="PANTHER" id="PTHR43047">
    <property type="entry name" value="TWO-COMPONENT HISTIDINE PROTEIN KINASE"/>
    <property type="match status" value="1"/>
</dbReference>
<dbReference type="RefSeq" id="WP_075074268.1">
    <property type="nucleotide sequence ID" value="NZ_DF967972.1"/>
</dbReference>
<dbReference type="SUPFAM" id="SSF47384">
    <property type="entry name" value="Homodimeric domain of signal transducing histidine kinase"/>
    <property type="match status" value="1"/>
</dbReference>
<evidence type="ECO:0000313" key="12">
    <source>
        <dbReference type="EMBL" id="GAP15066.1"/>
    </source>
</evidence>
<dbReference type="SUPFAM" id="SSF55874">
    <property type="entry name" value="ATPase domain of HSP90 chaperone/DNA topoisomerase II/histidine kinase"/>
    <property type="match status" value="1"/>
</dbReference>
<evidence type="ECO:0000259" key="11">
    <source>
        <dbReference type="PROSITE" id="PS50112"/>
    </source>
</evidence>
<evidence type="ECO:0000256" key="1">
    <source>
        <dbReference type="ARBA" id="ARBA00000085"/>
    </source>
</evidence>
<feature type="transmembrane region" description="Helical" evidence="9">
    <location>
        <begin position="151"/>
        <end position="169"/>
    </location>
</feature>
<gene>
    <name evidence="12" type="ORF">LARV_02846</name>
</gene>
<dbReference type="Gene3D" id="3.30.450.20">
    <property type="entry name" value="PAS domain"/>
    <property type="match status" value="1"/>
</dbReference>
<dbReference type="Gene3D" id="3.30.565.10">
    <property type="entry name" value="Histidine kinase-like ATPase, C-terminal domain"/>
    <property type="match status" value="1"/>
</dbReference>
<dbReference type="Pfam" id="PF00512">
    <property type="entry name" value="HisKA"/>
    <property type="match status" value="1"/>
</dbReference>
<dbReference type="InterPro" id="IPR003661">
    <property type="entry name" value="HisK_dim/P_dom"/>
</dbReference>
<keyword evidence="7" id="KW-0902">Two-component regulatory system</keyword>
<dbReference type="PROSITE" id="PS50112">
    <property type="entry name" value="PAS"/>
    <property type="match status" value="1"/>
</dbReference>
<dbReference type="PRINTS" id="PR00344">
    <property type="entry name" value="BCTRLSENSOR"/>
</dbReference>
<feature type="domain" description="PAS" evidence="11">
    <location>
        <begin position="207"/>
        <end position="252"/>
    </location>
</feature>
<accession>A0A0S7BMV8</accession>
<name>A0A0S7BMV8_9CHLR</name>
<dbReference type="SMART" id="SM00388">
    <property type="entry name" value="HisKA"/>
    <property type="match status" value="1"/>
</dbReference>
<dbReference type="CDD" id="cd00082">
    <property type="entry name" value="HisKA"/>
    <property type="match status" value="1"/>
</dbReference>
<feature type="transmembrane region" description="Helical" evidence="9">
    <location>
        <begin position="26"/>
        <end position="48"/>
    </location>
</feature>
<dbReference type="CDD" id="cd00130">
    <property type="entry name" value="PAS"/>
    <property type="match status" value="1"/>
</dbReference>
<evidence type="ECO:0000259" key="10">
    <source>
        <dbReference type="PROSITE" id="PS50109"/>
    </source>
</evidence>
<dbReference type="FunFam" id="1.10.287.130:FF:000001">
    <property type="entry name" value="Two-component sensor histidine kinase"/>
    <property type="match status" value="1"/>
</dbReference>
<evidence type="ECO:0000256" key="6">
    <source>
        <dbReference type="ARBA" id="ARBA00022777"/>
    </source>
</evidence>
<dbReference type="OrthoDB" id="139058at2"/>
<dbReference type="EMBL" id="DF967972">
    <property type="protein sequence ID" value="GAP15066.1"/>
    <property type="molecule type" value="Genomic_DNA"/>
</dbReference>
<organism evidence="12">
    <name type="scientific">Longilinea arvoryzae</name>
    <dbReference type="NCBI Taxonomy" id="360412"/>
    <lineage>
        <taxon>Bacteria</taxon>
        <taxon>Bacillati</taxon>
        <taxon>Chloroflexota</taxon>
        <taxon>Anaerolineae</taxon>
        <taxon>Anaerolineales</taxon>
        <taxon>Anaerolineaceae</taxon>
        <taxon>Longilinea</taxon>
    </lineage>
</organism>
<evidence type="ECO:0000256" key="8">
    <source>
        <dbReference type="ARBA" id="ARBA00074306"/>
    </source>
</evidence>
<feature type="transmembrane region" description="Helical" evidence="9">
    <location>
        <begin position="116"/>
        <end position="144"/>
    </location>
</feature>
<dbReference type="InterPro" id="IPR000014">
    <property type="entry name" value="PAS"/>
</dbReference>
<keyword evidence="5" id="KW-0808">Transferase</keyword>
<keyword evidence="9" id="KW-0812">Transmembrane</keyword>
<dbReference type="InterPro" id="IPR035965">
    <property type="entry name" value="PAS-like_dom_sf"/>
</dbReference>
<dbReference type="InterPro" id="IPR005467">
    <property type="entry name" value="His_kinase_dom"/>
</dbReference>
<proteinExistence type="inferred from homology"/>
<dbReference type="SUPFAM" id="SSF55785">
    <property type="entry name" value="PYP-like sensor domain (PAS domain)"/>
    <property type="match status" value="1"/>
</dbReference>
<dbReference type="EC" id="2.7.13.3" evidence="3"/>
<protein>
    <recommendedName>
        <fullName evidence="8">Circadian input-output histidine kinase CikA</fullName>
        <ecNumber evidence="3">2.7.13.3</ecNumber>
    </recommendedName>
</protein>
<feature type="domain" description="Histidine kinase" evidence="10">
    <location>
        <begin position="334"/>
        <end position="554"/>
    </location>
</feature>
<comment type="catalytic activity">
    <reaction evidence="1">
        <text>ATP + protein L-histidine = ADP + protein N-phospho-L-histidine.</text>
        <dbReference type="EC" id="2.7.13.3"/>
    </reaction>
</comment>
<dbReference type="InterPro" id="IPR036097">
    <property type="entry name" value="HisK_dim/P_sf"/>
</dbReference>
<comment type="similarity">
    <text evidence="2">In the N-terminal section; belongs to the phytochrome family.</text>
</comment>
<evidence type="ECO:0000256" key="4">
    <source>
        <dbReference type="ARBA" id="ARBA00022553"/>
    </source>
</evidence>
<evidence type="ECO:0000256" key="2">
    <source>
        <dbReference type="ARBA" id="ARBA00006402"/>
    </source>
</evidence>
<dbReference type="GO" id="GO:0000155">
    <property type="term" value="F:phosphorelay sensor kinase activity"/>
    <property type="evidence" value="ECO:0007669"/>
    <property type="project" value="InterPro"/>
</dbReference>
<keyword evidence="9" id="KW-0472">Membrane</keyword>
<dbReference type="STRING" id="360412.LARV_02846"/>
<dbReference type="Pfam" id="PF13426">
    <property type="entry name" value="PAS_9"/>
    <property type="match status" value="1"/>
</dbReference>
<dbReference type="InterPro" id="IPR004358">
    <property type="entry name" value="Sig_transdc_His_kin-like_C"/>
</dbReference>
<keyword evidence="9" id="KW-1133">Transmembrane helix</keyword>
<reference evidence="12" key="1">
    <citation type="submission" date="2015-07" db="EMBL/GenBank/DDBJ databases">
        <title>Draft Genome Sequences of Anaerolinea thermolimosa IMO-1, Bellilinea caldifistulae GOMI-1, Leptolinea tardivitalis YMTK-2, Levilinea saccharolytica KIBI-1,Longilinea arvoryzae KOME-1, Previously Described as Members of the Anaerolineaceae (Chloroflexi).</title>
        <authorList>
            <person name="Sekiguchi Y."/>
            <person name="Ohashi A."/>
            <person name="Matsuura N."/>
            <person name="Tourlousse M.D."/>
        </authorList>
    </citation>
    <scope>NUCLEOTIDE SEQUENCE [LARGE SCALE GENOMIC DNA]</scope>
    <source>
        <strain evidence="12">KOME-1</strain>
    </source>
</reference>
<dbReference type="InterPro" id="IPR036890">
    <property type="entry name" value="HATPase_C_sf"/>
</dbReference>
<sequence>MSFLNQILTVPVTDPDGARRRKLLNILLLGVSTLCIITLIVVLSIYHLSQETSAMVYGSLAMLLGTVLIYLINRSPNSGYIASHLFLVLVTVVMALSDSPEQVATGRTLFSFSFPIIMASMLVGARASFAYAALCDAIIIGIAFRLRIDPNLPAVLGFLLIALIAWLSARSLEQVLTELRLMNRELDKRVAQQTLDLTKALTREREEAGRIHAILEGIADGVLVFDNQDQIIVANAALGRYLGTRPEEMIGKHFTDLSRLSELSPASNQDVTNLFDNPDQYKSNVRIQWGKFTFSLNASRVIDNNGEHIGKVAVFRDFTHEAEVENLKGIFLAMVSHELRTPLNAIQGYSEMLKEHAFGALTEKQNNIVTRIMNSTKRLLGLVNDLLDQAQIEAGKMKLVERQFQVQDLVEGLRGVMDPIVKDKGLTLSIEVGEGLPATLYGDPNRLQQILVNLVTNSIKFTETGGIWIRLFTPDPAHWVIEVKDTGIGIAPDQQGRIFDPFGQIEDLTTRQHGGIGLGLTIVKNLVTLMAGEIHLTSQPGHGTLFTIILPIKQA</sequence>